<dbReference type="OrthoDB" id="4380821at2"/>
<dbReference type="KEGG" id="ssyi:EKG83_19520"/>
<dbReference type="PANTHER" id="PTHR43639">
    <property type="entry name" value="OXIDOREDUCTASE, SHORT-CHAIN DEHYDROGENASE/REDUCTASE FAMILY (AFU_ORTHOLOGUE AFUA_5G02870)"/>
    <property type="match status" value="1"/>
</dbReference>
<dbReference type="EMBL" id="CP034550">
    <property type="protein sequence ID" value="QFZ19333.1"/>
    <property type="molecule type" value="Genomic_DNA"/>
</dbReference>
<dbReference type="InterPro" id="IPR057326">
    <property type="entry name" value="KR_dom"/>
</dbReference>
<dbReference type="Gene3D" id="3.40.50.720">
    <property type="entry name" value="NAD(P)-binding Rossmann-like Domain"/>
    <property type="match status" value="1"/>
</dbReference>
<evidence type="ECO:0000256" key="2">
    <source>
        <dbReference type="ARBA" id="ARBA00023002"/>
    </source>
</evidence>
<evidence type="ECO:0000256" key="1">
    <source>
        <dbReference type="ARBA" id="ARBA00006484"/>
    </source>
</evidence>
<feature type="domain" description="Ketoreductase" evidence="3">
    <location>
        <begin position="6"/>
        <end position="185"/>
    </location>
</feature>
<evidence type="ECO:0000259" key="3">
    <source>
        <dbReference type="SMART" id="SM00822"/>
    </source>
</evidence>
<evidence type="ECO:0000313" key="4">
    <source>
        <dbReference type="EMBL" id="QFZ19333.1"/>
    </source>
</evidence>
<evidence type="ECO:0000313" key="5">
    <source>
        <dbReference type="Proteomes" id="UP000325787"/>
    </source>
</evidence>
<dbReference type="Proteomes" id="UP000325787">
    <property type="component" value="Chromosome"/>
</dbReference>
<protein>
    <submittedName>
        <fullName evidence="4">SDR family oxidoreductase</fullName>
    </submittedName>
</protein>
<dbReference type="InterPro" id="IPR036291">
    <property type="entry name" value="NAD(P)-bd_dom_sf"/>
</dbReference>
<keyword evidence="2" id="KW-0560">Oxidoreductase</keyword>
<name>A0A5Q0GZQ1_SACSY</name>
<reference evidence="5" key="1">
    <citation type="journal article" date="2021" name="Curr. Microbiol.">
        <title>Complete genome of nocamycin-producing strain Saccharothrix syringae NRRL B-16468 reveals the biosynthetic potential for secondary metabolites.</title>
        <authorList>
            <person name="Mo X."/>
            <person name="Yang S."/>
        </authorList>
    </citation>
    <scope>NUCLEOTIDE SEQUENCE [LARGE SCALE GENOMIC DNA]</scope>
    <source>
        <strain evidence="5">ATCC 51364 / DSM 43886 / JCM 6844 / KCTC 9398 / NBRC 14523 / NRRL B-16468 / INA 2240</strain>
    </source>
</reference>
<gene>
    <name evidence="4" type="ORF">EKG83_19520</name>
</gene>
<dbReference type="AlphaFoldDB" id="A0A5Q0GZQ1"/>
<dbReference type="RefSeq" id="WP_033433070.1">
    <property type="nucleotide sequence ID" value="NZ_CP034550.1"/>
</dbReference>
<proteinExistence type="inferred from homology"/>
<organism evidence="4 5">
    <name type="scientific">Saccharothrix syringae</name>
    <name type="common">Nocardiopsis syringae</name>
    <dbReference type="NCBI Taxonomy" id="103733"/>
    <lineage>
        <taxon>Bacteria</taxon>
        <taxon>Bacillati</taxon>
        <taxon>Actinomycetota</taxon>
        <taxon>Actinomycetes</taxon>
        <taxon>Pseudonocardiales</taxon>
        <taxon>Pseudonocardiaceae</taxon>
        <taxon>Saccharothrix</taxon>
    </lineage>
</organism>
<accession>A0A5Q0GZQ1</accession>
<comment type="similarity">
    <text evidence="1">Belongs to the short-chain dehydrogenases/reductases (SDR) family.</text>
</comment>
<sequence>MEFDGQVALVTGSTAGIGRETARLLALGGAQVVVSGRDAARGAETVAAIEADGGRAKFVAADLADLDSVRELAAAAGEVDVLVNNAGIFPFALTPEQDPQVYQLLFDVNVRAPFFLGAALLPGMVERGRGSVVNVSTSATEVGMAGAAVYAATKGALEALTRTWAVEFRGTGVRVNTVSPGATATEAALALTEGAARHIGEASALGRIGEPREIAEAIVFLASPRAAYVHGEKLLVDGGLTIV</sequence>
<dbReference type="CDD" id="cd05233">
    <property type="entry name" value="SDR_c"/>
    <property type="match status" value="1"/>
</dbReference>
<dbReference type="GO" id="GO:0016491">
    <property type="term" value="F:oxidoreductase activity"/>
    <property type="evidence" value="ECO:0007669"/>
    <property type="project" value="UniProtKB-KW"/>
</dbReference>
<dbReference type="InterPro" id="IPR002347">
    <property type="entry name" value="SDR_fam"/>
</dbReference>
<dbReference type="PANTHER" id="PTHR43639:SF1">
    <property type="entry name" value="SHORT-CHAIN DEHYDROGENASE_REDUCTASE FAMILY PROTEIN"/>
    <property type="match status" value="1"/>
</dbReference>
<dbReference type="SUPFAM" id="SSF51735">
    <property type="entry name" value="NAD(P)-binding Rossmann-fold domains"/>
    <property type="match status" value="1"/>
</dbReference>
<keyword evidence="5" id="KW-1185">Reference proteome</keyword>
<dbReference type="FunFam" id="3.40.50.720:FF:000084">
    <property type="entry name" value="Short-chain dehydrogenase reductase"/>
    <property type="match status" value="1"/>
</dbReference>
<dbReference type="PRINTS" id="PR00080">
    <property type="entry name" value="SDRFAMILY"/>
</dbReference>
<dbReference type="Pfam" id="PF13561">
    <property type="entry name" value="adh_short_C2"/>
    <property type="match status" value="1"/>
</dbReference>
<dbReference type="PRINTS" id="PR00081">
    <property type="entry name" value="GDHRDH"/>
</dbReference>
<dbReference type="SMART" id="SM00822">
    <property type="entry name" value="PKS_KR"/>
    <property type="match status" value="1"/>
</dbReference>